<evidence type="ECO:0000256" key="10">
    <source>
        <dbReference type="ARBA" id="ARBA00025598"/>
    </source>
</evidence>
<dbReference type="GO" id="GO:0005886">
    <property type="term" value="C:plasma membrane"/>
    <property type="evidence" value="ECO:0007669"/>
    <property type="project" value="UniProtKB-SubCell"/>
</dbReference>
<dbReference type="Pfam" id="PF01706">
    <property type="entry name" value="FliG_C"/>
    <property type="match status" value="1"/>
</dbReference>
<dbReference type="PANTHER" id="PTHR30534">
    <property type="entry name" value="FLAGELLAR MOTOR SWITCH PROTEIN FLIG"/>
    <property type="match status" value="1"/>
</dbReference>
<dbReference type="SUPFAM" id="SSF48029">
    <property type="entry name" value="FliG"/>
    <property type="match status" value="2"/>
</dbReference>
<feature type="domain" description="Flagellar motor switch protein FliG middle" evidence="12">
    <location>
        <begin position="139"/>
        <end position="210"/>
    </location>
</feature>
<dbReference type="PANTHER" id="PTHR30534:SF0">
    <property type="entry name" value="FLAGELLAR MOTOR SWITCH PROTEIN FLIG"/>
    <property type="match status" value="1"/>
</dbReference>
<dbReference type="AlphaFoldDB" id="A0AAN5A1W1"/>
<evidence type="ECO:0000256" key="4">
    <source>
        <dbReference type="ARBA" id="ARBA00021870"/>
    </source>
</evidence>
<comment type="caution">
    <text evidence="14">The sequence shown here is derived from an EMBL/GenBank/DDBJ whole genome shotgun (WGS) entry which is preliminary data.</text>
</comment>
<reference evidence="14" key="3">
    <citation type="submission" date="2023-06" db="EMBL/GenBank/DDBJ databases">
        <authorList>
            <person name="Sun Q."/>
            <person name="Zhou Y."/>
        </authorList>
    </citation>
    <scope>NUCLEOTIDE SEQUENCE</scope>
    <source>
        <strain evidence="14">CGMCC 1.10859</strain>
    </source>
</reference>
<name>A0AAN5A1W1_9RHOB</name>
<keyword evidence="6" id="KW-0145">Chemotaxis</keyword>
<dbReference type="InterPro" id="IPR000090">
    <property type="entry name" value="Flg_Motor_Flig"/>
</dbReference>
<evidence type="ECO:0000256" key="9">
    <source>
        <dbReference type="ARBA" id="ARBA00023143"/>
    </source>
</evidence>
<evidence type="ECO:0000256" key="7">
    <source>
        <dbReference type="ARBA" id="ARBA00022779"/>
    </source>
</evidence>
<dbReference type="EMBL" id="FNOB01000021">
    <property type="protein sequence ID" value="SDX59587.1"/>
    <property type="molecule type" value="Genomic_DNA"/>
</dbReference>
<evidence type="ECO:0000256" key="3">
    <source>
        <dbReference type="ARBA" id="ARBA00010299"/>
    </source>
</evidence>
<accession>A0AAN5A1W1</accession>
<evidence type="ECO:0000313" key="17">
    <source>
        <dbReference type="Proteomes" id="UP000634647"/>
    </source>
</evidence>
<gene>
    <name evidence="14" type="ORF">GCM10008024_33900</name>
    <name evidence="15" type="ORF">SAMN05444006_12110</name>
</gene>
<dbReference type="Pfam" id="PF14841">
    <property type="entry name" value="FliG_M"/>
    <property type="match status" value="1"/>
</dbReference>
<keyword evidence="14" id="KW-0282">Flagellum</keyword>
<dbReference type="Pfam" id="PF14842">
    <property type="entry name" value="FliG_N"/>
    <property type="match status" value="1"/>
</dbReference>
<comment type="function">
    <text evidence="10">FliG is one of three proteins (FliG, FliN, FliM) that forms the rotor-mounted switch complex (C ring), located at the base of the basal body. This complex interacts with the CheY and CheZ chemotaxis proteins, in addition to contacting components of the motor that determine the direction of flagellar rotation.</text>
</comment>
<dbReference type="EMBL" id="BNAB01000020">
    <property type="protein sequence ID" value="GHE04918.1"/>
    <property type="molecule type" value="Genomic_DNA"/>
</dbReference>
<protein>
    <recommendedName>
        <fullName evidence="4">Flagellar motor switch protein FliG</fullName>
    </recommendedName>
</protein>
<reference evidence="14" key="1">
    <citation type="journal article" date="2014" name="Int. J. Syst. Evol. Microbiol.">
        <title>Complete genome sequence of Corynebacterium casei LMG S-19264T (=DSM 44701T), isolated from a smear-ripened cheese.</title>
        <authorList>
            <consortium name="US DOE Joint Genome Institute (JGI-PGF)"/>
            <person name="Walter F."/>
            <person name="Albersmeier A."/>
            <person name="Kalinowski J."/>
            <person name="Ruckert C."/>
        </authorList>
    </citation>
    <scope>NUCLEOTIDE SEQUENCE</scope>
    <source>
        <strain evidence="14">CGMCC 1.10859</strain>
    </source>
</reference>
<evidence type="ECO:0000259" key="11">
    <source>
        <dbReference type="Pfam" id="PF01706"/>
    </source>
</evidence>
<keyword evidence="8" id="KW-0472">Membrane</keyword>
<dbReference type="Proteomes" id="UP000634647">
    <property type="component" value="Unassembled WGS sequence"/>
</dbReference>
<proteinExistence type="inferred from homology"/>
<dbReference type="InterPro" id="IPR028263">
    <property type="entry name" value="FliG_N"/>
</dbReference>
<comment type="subcellular location">
    <subcellularLocation>
        <location evidence="1">Bacterial flagellum basal body</location>
    </subcellularLocation>
    <subcellularLocation>
        <location evidence="2">Cell membrane</location>
        <topology evidence="2">Peripheral membrane protein</topology>
        <orientation evidence="2">Cytoplasmic side</orientation>
    </subcellularLocation>
</comment>
<dbReference type="GO" id="GO:0009425">
    <property type="term" value="C:bacterial-type flagellum basal body"/>
    <property type="evidence" value="ECO:0007669"/>
    <property type="project" value="UniProtKB-SubCell"/>
</dbReference>
<keyword evidence="16" id="KW-1185">Reference proteome</keyword>
<evidence type="ECO:0000256" key="6">
    <source>
        <dbReference type="ARBA" id="ARBA00022500"/>
    </source>
</evidence>
<dbReference type="GO" id="GO:0003774">
    <property type="term" value="F:cytoskeletal motor activity"/>
    <property type="evidence" value="ECO:0007669"/>
    <property type="project" value="InterPro"/>
</dbReference>
<evidence type="ECO:0000256" key="5">
    <source>
        <dbReference type="ARBA" id="ARBA00022475"/>
    </source>
</evidence>
<dbReference type="PRINTS" id="PR00954">
    <property type="entry name" value="FLGMOTORFLIG"/>
</dbReference>
<dbReference type="GO" id="GO:0071973">
    <property type="term" value="P:bacterial-type flagellum-dependent cell motility"/>
    <property type="evidence" value="ECO:0007669"/>
    <property type="project" value="InterPro"/>
</dbReference>
<evidence type="ECO:0000256" key="8">
    <source>
        <dbReference type="ARBA" id="ARBA00023136"/>
    </source>
</evidence>
<feature type="domain" description="Flagellar motor switch protein FliG C-terminal" evidence="11">
    <location>
        <begin position="241"/>
        <end position="352"/>
    </location>
</feature>
<evidence type="ECO:0000313" key="16">
    <source>
        <dbReference type="Proteomes" id="UP000199541"/>
    </source>
</evidence>
<dbReference type="InterPro" id="IPR023087">
    <property type="entry name" value="Flg_Motor_Flig_C"/>
</dbReference>
<evidence type="ECO:0000313" key="15">
    <source>
        <dbReference type="EMBL" id="SDX59587.1"/>
    </source>
</evidence>
<keyword evidence="5" id="KW-1003">Cell membrane</keyword>
<keyword evidence="14" id="KW-0969">Cilium</keyword>
<dbReference type="RefSeq" id="WP_035838218.1">
    <property type="nucleotide sequence ID" value="NZ_BNAB01000020.1"/>
</dbReference>
<evidence type="ECO:0000259" key="13">
    <source>
        <dbReference type="Pfam" id="PF14842"/>
    </source>
</evidence>
<feature type="domain" description="Flagellar motor switch protein FliG N-terminal" evidence="13">
    <location>
        <begin position="28"/>
        <end position="131"/>
    </location>
</feature>
<keyword evidence="14" id="KW-0966">Cell projection</keyword>
<sequence>MSQALAQLNLDAPAVGGGLPLPPGGPAQLSNRQKAAVIVRLLLSEGVSLPLSGLSVDLQAALTEQIGTMRSVDRGTLLAVVEEFLGAVEGIGLSFPGGLEGALSMLDGHISDGAALRLRRRAGMALSSDPWERITPLPPELLLPVISEESVEVGAVVLSKLPVPRAADLLGRLPGDKARRIAYAMSLTANVDPETVLRIGQALACQLDQQPVKAFSAGPVERVGAILNVSAAATRDEVLEGLEAEDKDFAEEVRRAIFTFVQIPKRVEPRDVPKMLRGIEQAELVTALAAATTDELAPVADFILGNISQRMANGLREEATARGRVKEKEGEEAMNALVGAIRALEAQGEIALIEDEEE</sequence>
<reference evidence="15 16" key="2">
    <citation type="submission" date="2016-10" db="EMBL/GenBank/DDBJ databases">
        <authorList>
            <person name="Varghese N."/>
            <person name="Submissions S."/>
        </authorList>
    </citation>
    <scope>NUCLEOTIDE SEQUENCE [LARGE SCALE GENOMIC DNA]</scope>
    <source>
        <strain evidence="15 16">DSM 24802</strain>
    </source>
</reference>
<dbReference type="GO" id="GO:0006935">
    <property type="term" value="P:chemotaxis"/>
    <property type="evidence" value="ECO:0007669"/>
    <property type="project" value="UniProtKB-KW"/>
</dbReference>
<dbReference type="InterPro" id="IPR032779">
    <property type="entry name" value="FliG_M"/>
</dbReference>
<evidence type="ECO:0000313" key="14">
    <source>
        <dbReference type="EMBL" id="GHE04918.1"/>
    </source>
</evidence>
<evidence type="ECO:0000256" key="1">
    <source>
        <dbReference type="ARBA" id="ARBA00004117"/>
    </source>
</evidence>
<dbReference type="InterPro" id="IPR011002">
    <property type="entry name" value="FliG_a-hlx"/>
</dbReference>
<dbReference type="Proteomes" id="UP000199541">
    <property type="component" value="Unassembled WGS sequence"/>
</dbReference>
<comment type="similarity">
    <text evidence="3">Belongs to the FliG family.</text>
</comment>
<dbReference type="Gene3D" id="1.10.220.30">
    <property type="match status" value="3"/>
</dbReference>
<keyword evidence="7" id="KW-0283">Flagellar rotation</keyword>
<evidence type="ECO:0000256" key="2">
    <source>
        <dbReference type="ARBA" id="ARBA00004413"/>
    </source>
</evidence>
<keyword evidence="9" id="KW-0975">Bacterial flagellum</keyword>
<organism evidence="14 17">
    <name type="scientific">Allgaiera indica</name>
    <dbReference type="NCBI Taxonomy" id="765699"/>
    <lineage>
        <taxon>Bacteria</taxon>
        <taxon>Pseudomonadati</taxon>
        <taxon>Pseudomonadota</taxon>
        <taxon>Alphaproteobacteria</taxon>
        <taxon>Rhodobacterales</taxon>
        <taxon>Paracoccaceae</taxon>
        <taxon>Allgaiera</taxon>
    </lineage>
</organism>
<evidence type="ECO:0000259" key="12">
    <source>
        <dbReference type="Pfam" id="PF14841"/>
    </source>
</evidence>